<proteinExistence type="predicted"/>
<reference evidence="2" key="1">
    <citation type="submission" date="2023-05" db="EMBL/GenBank/DDBJ databases">
        <authorList>
            <person name="Stuckert A."/>
        </authorList>
    </citation>
    <scope>NUCLEOTIDE SEQUENCE</scope>
</reference>
<organism evidence="2 3">
    <name type="scientific">Staurois parvus</name>
    <dbReference type="NCBI Taxonomy" id="386267"/>
    <lineage>
        <taxon>Eukaryota</taxon>
        <taxon>Metazoa</taxon>
        <taxon>Chordata</taxon>
        <taxon>Craniata</taxon>
        <taxon>Vertebrata</taxon>
        <taxon>Euteleostomi</taxon>
        <taxon>Amphibia</taxon>
        <taxon>Batrachia</taxon>
        <taxon>Anura</taxon>
        <taxon>Neobatrachia</taxon>
        <taxon>Ranoidea</taxon>
        <taxon>Ranidae</taxon>
        <taxon>Staurois</taxon>
    </lineage>
</organism>
<name>A0ABN9AWP6_9NEOB</name>
<evidence type="ECO:0000313" key="2">
    <source>
        <dbReference type="EMBL" id="CAI9538163.1"/>
    </source>
</evidence>
<dbReference type="Proteomes" id="UP001162483">
    <property type="component" value="Unassembled WGS sequence"/>
</dbReference>
<sequence>MPARLVQNSATSPRYMHNQKSAA</sequence>
<protein>
    <submittedName>
        <fullName evidence="2">Uncharacterized protein</fullName>
    </submittedName>
</protein>
<comment type="caution">
    <text evidence="2">The sequence shown here is derived from an EMBL/GenBank/DDBJ whole genome shotgun (WGS) entry which is preliminary data.</text>
</comment>
<gene>
    <name evidence="2" type="ORF">SPARVUS_LOCUS1369082</name>
</gene>
<dbReference type="EMBL" id="CATNWA010000796">
    <property type="protein sequence ID" value="CAI9538163.1"/>
    <property type="molecule type" value="Genomic_DNA"/>
</dbReference>
<feature type="region of interest" description="Disordered" evidence="1">
    <location>
        <begin position="1"/>
        <end position="23"/>
    </location>
</feature>
<accession>A0ABN9AWP6</accession>
<evidence type="ECO:0000313" key="3">
    <source>
        <dbReference type="Proteomes" id="UP001162483"/>
    </source>
</evidence>
<keyword evidence="3" id="KW-1185">Reference proteome</keyword>
<evidence type="ECO:0000256" key="1">
    <source>
        <dbReference type="SAM" id="MobiDB-lite"/>
    </source>
</evidence>